<evidence type="ECO:0000256" key="8">
    <source>
        <dbReference type="HAMAP-Rule" id="MF_00238"/>
    </source>
</evidence>
<feature type="domain" description="Cytidylate kinase" evidence="9">
    <location>
        <begin position="12"/>
        <end position="228"/>
    </location>
</feature>
<dbReference type="Pfam" id="PF02224">
    <property type="entry name" value="Cytidylate_kin"/>
    <property type="match status" value="1"/>
</dbReference>
<dbReference type="PATRIC" id="fig|381306.5.peg.341"/>
<comment type="catalytic activity">
    <reaction evidence="7 8">
        <text>CMP + ATP = CDP + ADP</text>
        <dbReference type="Rhea" id="RHEA:11600"/>
        <dbReference type="ChEBI" id="CHEBI:30616"/>
        <dbReference type="ChEBI" id="CHEBI:58069"/>
        <dbReference type="ChEBI" id="CHEBI:60377"/>
        <dbReference type="ChEBI" id="CHEBI:456216"/>
        <dbReference type="EC" id="2.7.4.25"/>
    </reaction>
</comment>
<dbReference type="Proteomes" id="UP000183104">
    <property type="component" value="Unassembled WGS sequence"/>
</dbReference>
<evidence type="ECO:0000313" key="11">
    <source>
        <dbReference type="Proteomes" id="UP000183104"/>
    </source>
</evidence>
<keyword evidence="3 8" id="KW-0547">Nucleotide-binding</keyword>
<dbReference type="HAMAP" id="MF_00238">
    <property type="entry name" value="Cytidyl_kinase_type1"/>
    <property type="match status" value="1"/>
</dbReference>
<dbReference type="PANTHER" id="PTHR21299">
    <property type="entry name" value="CYTIDYLATE KINASE/PANTOATE-BETA-ALANINE LIGASE"/>
    <property type="match status" value="1"/>
</dbReference>
<dbReference type="EMBL" id="FMUN01000003">
    <property type="protein sequence ID" value="SCY18182.1"/>
    <property type="molecule type" value="Genomic_DNA"/>
</dbReference>
<evidence type="ECO:0000256" key="6">
    <source>
        <dbReference type="ARBA" id="ARBA00047615"/>
    </source>
</evidence>
<dbReference type="SUPFAM" id="SSF52540">
    <property type="entry name" value="P-loop containing nucleoside triphosphate hydrolases"/>
    <property type="match status" value="1"/>
</dbReference>
<proteinExistence type="inferred from homology"/>
<dbReference type="GO" id="GO:0015949">
    <property type="term" value="P:nucleobase-containing small molecule interconversion"/>
    <property type="evidence" value="ECO:0007669"/>
    <property type="project" value="TreeGrafter"/>
</dbReference>
<gene>
    <name evidence="8" type="primary">cmk</name>
    <name evidence="10" type="ORF">SAMN05661077_1465</name>
</gene>
<dbReference type="InterPro" id="IPR003136">
    <property type="entry name" value="Cytidylate_kin"/>
</dbReference>
<dbReference type="GO" id="GO:0005829">
    <property type="term" value="C:cytosol"/>
    <property type="evidence" value="ECO:0007669"/>
    <property type="project" value="TreeGrafter"/>
</dbReference>
<accession>A0A0P9CM84</accession>
<evidence type="ECO:0000256" key="5">
    <source>
        <dbReference type="ARBA" id="ARBA00022840"/>
    </source>
</evidence>
<evidence type="ECO:0000313" key="10">
    <source>
        <dbReference type="EMBL" id="SCY18182.1"/>
    </source>
</evidence>
<dbReference type="GO" id="GO:0036430">
    <property type="term" value="F:CMP kinase activity"/>
    <property type="evidence" value="ECO:0007669"/>
    <property type="project" value="RHEA"/>
</dbReference>
<evidence type="ECO:0000259" key="9">
    <source>
        <dbReference type="Pfam" id="PF02224"/>
    </source>
</evidence>
<protein>
    <recommendedName>
        <fullName evidence="8">Cytidylate kinase</fullName>
        <shortName evidence="8">CK</shortName>
        <ecNumber evidence="8">2.7.4.25</ecNumber>
    </recommendedName>
    <alternativeName>
        <fullName evidence="8">Cytidine monophosphate kinase</fullName>
        <shortName evidence="8">CMP kinase</shortName>
    </alternativeName>
</protein>
<comment type="subcellular location">
    <subcellularLocation>
        <location evidence="8">Cytoplasm</location>
    </subcellularLocation>
</comment>
<keyword evidence="4 8" id="KW-0418">Kinase</keyword>
<dbReference type="OrthoDB" id="9807434at2"/>
<dbReference type="STRING" id="381306.AN478_08485"/>
<dbReference type="InterPro" id="IPR011994">
    <property type="entry name" value="Cytidylate_kinase_dom"/>
</dbReference>
<dbReference type="EC" id="2.7.4.25" evidence="8"/>
<name>A0A0P9CM84_9GAMM</name>
<keyword evidence="11" id="KW-1185">Reference proteome</keyword>
<dbReference type="GO" id="GO:0005524">
    <property type="term" value="F:ATP binding"/>
    <property type="evidence" value="ECO:0007669"/>
    <property type="project" value="UniProtKB-UniRule"/>
</dbReference>
<dbReference type="PANTHER" id="PTHR21299:SF2">
    <property type="entry name" value="CYTIDYLATE KINASE"/>
    <property type="match status" value="1"/>
</dbReference>
<reference evidence="11" key="1">
    <citation type="submission" date="2016-10" db="EMBL/GenBank/DDBJ databases">
        <authorList>
            <person name="Varghese N."/>
        </authorList>
    </citation>
    <scope>NUCLEOTIDE SEQUENCE [LARGE SCALE GENOMIC DNA]</scope>
    <source>
        <strain evidence="11">HL 19</strain>
    </source>
</reference>
<dbReference type="CDD" id="cd02020">
    <property type="entry name" value="CMPK"/>
    <property type="match status" value="1"/>
</dbReference>
<dbReference type="RefSeq" id="WP_054966175.1">
    <property type="nucleotide sequence ID" value="NZ_FMUN01000003.1"/>
</dbReference>
<dbReference type="NCBIfam" id="TIGR00017">
    <property type="entry name" value="cmk"/>
    <property type="match status" value="1"/>
</dbReference>
<keyword evidence="8" id="KW-0963">Cytoplasm</keyword>
<dbReference type="InterPro" id="IPR027417">
    <property type="entry name" value="P-loop_NTPase"/>
</dbReference>
<evidence type="ECO:0000256" key="1">
    <source>
        <dbReference type="ARBA" id="ARBA00009427"/>
    </source>
</evidence>
<feature type="binding site" evidence="8">
    <location>
        <begin position="16"/>
        <end position="24"/>
    </location>
    <ligand>
        <name>ATP</name>
        <dbReference type="ChEBI" id="CHEBI:30616"/>
    </ligand>
</feature>
<evidence type="ECO:0000256" key="3">
    <source>
        <dbReference type="ARBA" id="ARBA00022741"/>
    </source>
</evidence>
<sequence length="238" mass="26051">MAGNGEDSAPVVTIDGPSGTGKGTLANLLARELGWHYLDSGALYRAVGWAAIQAGIPLEAAHAEELGTLARNLEIRFQPEAEGPVRTFIGKQEVTQELRSGPVSEAASIVASMKPVRDGLLDLQRRFREPPGLVADGRDMGTVVFPEAPAKVFLTATPEERARRRYEQLRGQGCDVSLERITQELRQRDERDTHRNVAPLRPSEGAYVIDTTDISIEEVVAETLRRVRQSLPEKFADG</sequence>
<evidence type="ECO:0000256" key="4">
    <source>
        <dbReference type="ARBA" id="ARBA00022777"/>
    </source>
</evidence>
<dbReference type="Gene3D" id="3.40.50.300">
    <property type="entry name" value="P-loop containing nucleotide triphosphate hydrolases"/>
    <property type="match status" value="1"/>
</dbReference>
<dbReference type="GO" id="GO:0006220">
    <property type="term" value="P:pyrimidine nucleotide metabolic process"/>
    <property type="evidence" value="ECO:0007669"/>
    <property type="project" value="UniProtKB-UniRule"/>
</dbReference>
<comment type="catalytic activity">
    <reaction evidence="6 8">
        <text>dCMP + ATP = dCDP + ADP</text>
        <dbReference type="Rhea" id="RHEA:25094"/>
        <dbReference type="ChEBI" id="CHEBI:30616"/>
        <dbReference type="ChEBI" id="CHEBI:57566"/>
        <dbReference type="ChEBI" id="CHEBI:58593"/>
        <dbReference type="ChEBI" id="CHEBI:456216"/>
        <dbReference type="EC" id="2.7.4.25"/>
    </reaction>
</comment>
<comment type="similarity">
    <text evidence="1 8">Belongs to the cytidylate kinase family. Type 1 subfamily.</text>
</comment>
<dbReference type="GO" id="GO:0036431">
    <property type="term" value="F:dCMP kinase activity"/>
    <property type="evidence" value="ECO:0007669"/>
    <property type="project" value="InterPro"/>
</dbReference>
<keyword evidence="2 8" id="KW-0808">Transferase</keyword>
<organism evidence="10 11">
    <name type="scientific">Thiohalorhabdus denitrificans</name>
    <dbReference type="NCBI Taxonomy" id="381306"/>
    <lineage>
        <taxon>Bacteria</taxon>
        <taxon>Pseudomonadati</taxon>
        <taxon>Pseudomonadota</taxon>
        <taxon>Gammaproteobacteria</taxon>
        <taxon>Thiohalorhabdales</taxon>
        <taxon>Thiohalorhabdaceae</taxon>
        <taxon>Thiohalorhabdus</taxon>
    </lineage>
</organism>
<dbReference type="AlphaFoldDB" id="A0A0P9CM84"/>
<keyword evidence="5 8" id="KW-0067">ATP-binding</keyword>
<evidence type="ECO:0000256" key="2">
    <source>
        <dbReference type="ARBA" id="ARBA00022679"/>
    </source>
</evidence>
<evidence type="ECO:0000256" key="7">
    <source>
        <dbReference type="ARBA" id="ARBA00048478"/>
    </source>
</evidence>